<protein>
    <submittedName>
        <fullName evidence="1">Uncharacterized protein</fullName>
    </submittedName>
</protein>
<evidence type="ECO:0000313" key="2">
    <source>
        <dbReference type="Proteomes" id="UP000770717"/>
    </source>
</evidence>
<reference evidence="1" key="1">
    <citation type="thesis" date="2020" institute="ProQuest LLC" country="789 East Eisenhower Parkway, Ann Arbor, MI, USA">
        <title>Comparative Genomics and Chromosome Evolution.</title>
        <authorList>
            <person name="Mudd A.B."/>
        </authorList>
    </citation>
    <scope>NUCLEOTIDE SEQUENCE</scope>
    <source>
        <strain evidence="1">HN-11 Male</strain>
        <tissue evidence="1">Kidney and liver</tissue>
    </source>
</reference>
<name>A0A8J6F922_ELECQ</name>
<comment type="caution">
    <text evidence="1">The sequence shown here is derived from an EMBL/GenBank/DDBJ whole genome shotgun (WGS) entry which is preliminary data.</text>
</comment>
<proteinExistence type="predicted"/>
<organism evidence="1 2">
    <name type="scientific">Eleutherodactylus coqui</name>
    <name type="common">Puerto Rican coqui</name>
    <dbReference type="NCBI Taxonomy" id="57060"/>
    <lineage>
        <taxon>Eukaryota</taxon>
        <taxon>Metazoa</taxon>
        <taxon>Chordata</taxon>
        <taxon>Craniata</taxon>
        <taxon>Vertebrata</taxon>
        <taxon>Euteleostomi</taxon>
        <taxon>Amphibia</taxon>
        <taxon>Batrachia</taxon>
        <taxon>Anura</taxon>
        <taxon>Neobatrachia</taxon>
        <taxon>Hyloidea</taxon>
        <taxon>Eleutherodactylidae</taxon>
        <taxon>Eleutherodactylinae</taxon>
        <taxon>Eleutherodactylus</taxon>
        <taxon>Eleutherodactylus</taxon>
    </lineage>
</organism>
<evidence type="ECO:0000313" key="1">
    <source>
        <dbReference type="EMBL" id="KAG9483767.1"/>
    </source>
</evidence>
<gene>
    <name evidence="1" type="ORF">GDO78_009600</name>
</gene>
<dbReference type="AlphaFoldDB" id="A0A8J6F922"/>
<accession>A0A8J6F922</accession>
<dbReference type="Proteomes" id="UP000770717">
    <property type="component" value="Unassembled WGS sequence"/>
</dbReference>
<dbReference type="EMBL" id="WNTK01000005">
    <property type="protein sequence ID" value="KAG9483767.1"/>
    <property type="molecule type" value="Genomic_DNA"/>
</dbReference>
<sequence length="79" mass="9324">MCANRMQCIHTLQVRTWYLQLTTVLNLLAFKFIHCNFPHSISLNSNYIKIEFECLPGVFCYLLVNLKELYSCKLLMGYI</sequence>
<keyword evidence="2" id="KW-1185">Reference proteome</keyword>